<protein>
    <recommendedName>
        <fullName evidence="4">Alpha-1,6-mannosyltransferase</fullName>
    </recommendedName>
</protein>
<feature type="transmembrane region" description="Helical" evidence="1">
    <location>
        <begin position="18"/>
        <end position="38"/>
    </location>
</feature>
<evidence type="ECO:0000313" key="3">
    <source>
        <dbReference type="Proteomes" id="UP001361570"/>
    </source>
</evidence>
<gene>
    <name evidence="2" type="ORF">TEK04_02635</name>
</gene>
<dbReference type="Proteomes" id="UP001361570">
    <property type="component" value="Unassembled WGS sequence"/>
</dbReference>
<keyword evidence="1" id="KW-0472">Membrane</keyword>
<sequence>MTSAEPTTSRVRPSPQGVAVAAAAVFVVVMGFIGWRLAEGGTVLHLLGGYVLRGGFGVVLTPRVLLPVVVGVVLVLVGPGLAARVRFGVLAAGSAVAAAVWAVALALSSGWHRLPEPLSVVYEYPNDVPRVGAIGPFLSTFTDFVPADSPDPWTTHVAGHPPGALLSFVLLDRLGLSGLGWDAALCIVGGVLAVPAVLVTVRAVADEAQARVVAPFLVLAPIALWVATSADALFAGVAAWGVAGLATAAVSSGWRRDAKALAGGLLLGLALFLSFGLTALGLVAIVVVLVHRRVLGWGGVVRVLAVGAVGVLVVVGLFLLGGYWWLDGFHAAGDRVRSGPSYANRPLAFFLFSNLAAAALAVGPAAIAGLASLRRHRLALLPLAALLGILASDLTGLVRGETERIWLPFYVWVLTATAFLPERQRRLWLALGAALAVVIEVTVRTEW</sequence>
<feature type="transmembrane region" description="Helical" evidence="1">
    <location>
        <begin position="266"/>
        <end position="291"/>
    </location>
</feature>
<proteinExistence type="predicted"/>
<feature type="transmembrane region" description="Helical" evidence="1">
    <location>
        <begin position="379"/>
        <end position="398"/>
    </location>
</feature>
<keyword evidence="3" id="KW-1185">Reference proteome</keyword>
<comment type="caution">
    <text evidence="2">The sequence shown here is derived from an EMBL/GenBank/DDBJ whole genome shotgun (WGS) entry which is preliminary data.</text>
</comment>
<name>A0ABU8DP65_9ACTN</name>
<accession>A0ABU8DP65</accession>
<evidence type="ECO:0000256" key="1">
    <source>
        <dbReference type="SAM" id="Phobius"/>
    </source>
</evidence>
<feature type="transmembrane region" description="Helical" evidence="1">
    <location>
        <begin position="50"/>
        <end position="77"/>
    </location>
</feature>
<feature type="transmembrane region" description="Helical" evidence="1">
    <location>
        <begin position="303"/>
        <end position="326"/>
    </location>
</feature>
<organism evidence="2 3">
    <name type="scientific">Klenkia sesuvii</name>
    <dbReference type="NCBI Taxonomy" id="3103137"/>
    <lineage>
        <taxon>Bacteria</taxon>
        <taxon>Bacillati</taxon>
        <taxon>Actinomycetota</taxon>
        <taxon>Actinomycetes</taxon>
        <taxon>Geodermatophilales</taxon>
        <taxon>Geodermatophilaceae</taxon>
        <taxon>Klenkia</taxon>
    </lineage>
</organism>
<feature type="transmembrane region" description="Helical" evidence="1">
    <location>
        <begin position="89"/>
        <end position="111"/>
    </location>
</feature>
<keyword evidence="1" id="KW-0812">Transmembrane</keyword>
<reference evidence="2 3" key="1">
    <citation type="submission" date="2024-03" db="EMBL/GenBank/DDBJ databases">
        <title>Draft genome sequence of Klenkia sp. LSe6-5.</title>
        <authorList>
            <person name="Duangmal K."/>
            <person name="Chantavorakit T."/>
        </authorList>
    </citation>
    <scope>NUCLEOTIDE SEQUENCE [LARGE SCALE GENOMIC DNA]</scope>
    <source>
        <strain evidence="2 3">LSe6-5</strain>
    </source>
</reference>
<feature type="transmembrane region" description="Helical" evidence="1">
    <location>
        <begin position="179"/>
        <end position="201"/>
    </location>
</feature>
<feature type="transmembrane region" description="Helical" evidence="1">
    <location>
        <begin position="347"/>
        <end position="373"/>
    </location>
</feature>
<evidence type="ECO:0008006" key="4">
    <source>
        <dbReference type="Google" id="ProtNLM"/>
    </source>
</evidence>
<dbReference type="RefSeq" id="WP_336402752.1">
    <property type="nucleotide sequence ID" value="NZ_JBAPLU010000002.1"/>
</dbReference>
<evidence type="ECO:0000313" key="2">
    <source>
        <dbReference type="EMBL" id="MEI4270609.1"/>
    </source>
</evidence>
<dbReference type="EMBL" id="JBAPLU010000002">
    <property type="protein sequence ID" value="MEI4270609.1"/>
    <property type="molecule type" value="Genomic_DNA"/>
</dbReference>
<feature type="transmembrane region" description="Helical" evidence="1">
    <location>
        <begin position="233"/>
        <end position="254"/>
    </location>
</feature>
<feature type="transmembrane region" description="Helical" evidence="1">
    <location>
        <begin position="427"/>
        <end position="443"/>
    </location>
</feature>
<keyword evidence="1" id="KW-1133">Transmembrane helix</keyword>
<feature type="transmembrane region" description="Helical" evidence="1">
    <location>
        <begin position="208"/>
        <end position="227"/>
    </location>
</feature>